<name>A0A2U9BLJ7_SCOMX</name>
<proteinExistence type="predicted"/>
<sequence>MDPAERGILAEEFADAARQVQGLFDYMQLAKTMEEQDTIRTLMQWLPSSTSPVILHVSSRWADQHIPRWSSRRLLQSSPVWGSIDTFLVGGPAKNVPKNCYACLQGLRAFPQTFHACLQVLRAFLQNFLACLPGLRAVPQSCNACLQGFRSFPRSCYAYLQGLHSFPQNCYAC</sequence>
<accession>A0A2U9BLJ7</accession>
<dbReference type="EMBL" id="CP026249">
    <property type="protein sequence ID" value="AWP04948.1"/>
    <property type="molecule type" value="Genomic_DNA"/>
</dbReference>
<protein>
    <submittedName>
        <fullName evidence="1">Uncharacterized protein</fullName>
    </submittedName>
</protein>
<gene>
    <name evidence="1" type="ORF">SMAX5B_021350</name>
</gene>
<evidence type="ECO:0000313" key="2">
    <source>
        <dbReference type="Proteomes" id="UP000246464"/>
    </source>
</evidence>
<evidence type="ECO:0000313" key="1">
    <source>
        <dbReference type="EMBL" id="AWP04948.1"/>
    </source>
</evidence>
<dbReference type="Proteomes" id="UP000246464">
    <property type="component" value="Chromosome 7"/>
</dbReference>
<organism evidence="1 2">
    <name type="scientific">Scophthalmus maximus</name>
    <name type="common">Turbot</name>
    <name type="synonym">Psetta maxima</name>
    <dbReference type="NCBI Taxonomy" id="52904"/>
    <lineage>
        <taxon>Eukaryota</taxon>
        <taxon>Metazoa</taxon>
        <taxon>Chordata</taxon>
        <taxon>Craniata</taxon>
        <taxon>Vertebrata</taxon>
        <taxon>Euteleostomi</taxon>
        <taxon>Actinopterygii</taxon>
        <taxon>Neopterygii</taxon>
        <taxon>Teleostei</taxon>
        <taxon>Neoteleostei</taxon>
        <taxon>Acanthomorphata</taxon>
        <taxon>Carangaria</taxon>
        <taxon>Pleuronectiformes</taxon>
        <taxon>Pleuronectoidei</taxon>
        <taxon>Scophthalmidae</taxon>
        <taxon>Scophthalmus</taxon>
    </lineage>
</organism>
<keyword evidence="2" id="KW-1185">Reference proteome</keyword>
<reference evidence="1 2" key="1">
    <citation type="submission" date="2017-12" db="EMBL/GenBank/DDBJ databases">
        <title>Integrating genomic resources of turbot (Scophthalmus maximus) in depth evaluation of genetic and physical mapping variation across individuals.</title>
        <authorList>
            <person name="Martinez P."/>
        </authorList>
    </citation>
    <scope>NUCLEOTIDE SEQUENCE [LARGE SCALE GENOMIC DNA]</scope>
</reference>
<dbReference type="AlphaFoldDB" id="A0A2U9BLJ7"/>